<evidence type="ECO:0000313" key="1">
    <source>
        <dbReference type="EMBL" id="KEQ99216.1"/>
    </source>
</evidence>
<accession>A0A074ZLD0</accession>
<dbReference type="InParanoid" id="A0A074ZLD0"/>
<protein>
    <submittedName>
        <fullName evidence="1">Uncharacterized protein</fullName>
    </submittedName>
</protein>
<name>A0A074ZLD0_AURSE</name>
<evidence type="ECO:0000313" key="2">
    <source>
        <dbReference type="Proteomes" id="UP000030641"/>
    </source>
</evidence>
<dbReference type="HOGENOM" id="CLU_108142_0_0_1"/>
<dbReference type="GeneID" id="25365591"/>
<dbReference type="Proteomes" id="UP000030641">
    <property type="component" value="Unassembled WGS sequence"/>
</dbReference>
<proteinExistence type="predicted"/>
<dbReference type="AlphaFoldDB" id="A0A074ZLD0"/>
<dbReference type="EMBL" id="KL584751">
    <property type="protein sequence ID" value="KEQ99216.1"/>
    <property type="molecule type" value="Genomic_DNA"/>
</dbReference>
<dbReference type="OrthoDB" id="47059at2759"/>
<dbReference type="RefSeq" id="XP_013347511.1">
    <property type="nucleotide sequence ID" value="XM_013492057.1"/>
</dbReference>
<keyword evidence="2" id="KW-1185">Reference proteome</keyword>
<gene>
    <name evidence="1" type="ORF">AUEXF2481DRAFT_36535</name>
</gene>
<sequence>MADIKTKLACTTTQVQSSSVRFLQSSSSSLKTLSGLPTDQLVILLTPAIPSTDGNEDPFECLGRALSKRHARVRHVPFVAKVGLTDLHAAWIRKAGAIIVVNCDPTLMIDTKAATNMSSQIKVAADVSEIAHDLHGNSQIPLSYFYISPSAAAPTNMSGYDNVVVCFSYSIANMEKAAAMLIC</sequence>
<reference evidence="1 2" key="1">
    <citation type="journal article" date="2014" name="BMC Genomics">
        <title>Genome sequencing of four Aureobasidium pullulans varieties: biotechnological potential, stress tolerance, and description of new species.</title>
        <authorList>
            <person name="Gostin Ar C."/>
            <person name="Ohm R.A."/>
            <person name="Kogej T."/>
            <person name="Sonjak S."/>
            <person name="Turk M."/>
            <person name="Zajc J."/>
            <person name="Zalar P."/>
            <person name="Grube M."/>
            <person name="Sun H."/>
            <person name="Han J."/>
            <person name="Sharma A."/>
            <person name="Chiniquy J."/>
            <person name="Ngan C.Y."/>
            <person name="Lipzen A."/>
            <person name="Barry K."/>
            <person name="Grigoriev I.V."/>
            <person name="Gunde-Cimerman N."/>
        </authorList>
    </citation>
    <scope>NUCLEOTIDE SEQUENCE [LARGE SCALE GENOMIC DNA]</scope>
    <source>
        <strain evidence="1 2">EXF-2481</strain>
    </source>
</reference>
<organism evidence="1 2">
    <name type="scientific">Aureobasidium subglaciale (strain EXF-2481)</name>
    <name type="common">Aureobasidium pullulans var. subglaciale</name>
    <dbReference type="NCBI Taxonomy" id="1043005"/>
    <lineage>
        <taxon>Eukaryota</taxon>
        <taxon>Fungi</taxon>
        <taxon>Dikarya</taxon>
        <taxon>Ascomycota</taxon>
        <taxon>Pezizomycotina</taxon>
        <taxon>Dothideomycetes</taxon>
        <taxon>Dothideomycetidae</taxon>
        <taxon>Dothideales</taxon>
        <taxon>Saccotheciaceae</taxon>
        <taxon>Aureobasidium</taxon>
    </lineage>
</organism>
<dbReference type="OMA" id="ICATANV"/>